<dbReference type="EMBL" id="SMCO01000022">
    <property type="protein sequence ID" value="TCV82346.1"/>
    <property type="molecule type" value="Genomic_DNA"/>
</dbReference>
<comment type="caution">
    <text evidence="1">The sequence shown here is derived from an EMBL/GenBank/DDBJ whole genome shotgun (WGS) entry which is preliminary data.</text>
</comment>
<dbReference type="InterPro" id="IPR006336">
    <property type="entry name" value="GCS2"/>
</dbReference>
<dbReference type="Gene3D" id="3.30.590.20">
    <property type="match status" value="1"/>
</dbReference>
<protein>
    <recommendedName>
        <fullName evidence="3">Gamma-glutamyl:cysteine ligase YbdK (ATP-grasp superfamily)</fullName>
    </recommendedName>
</protein>
<dbReference type="PIRSF" id="PIRSF012666">
    <property type="entry name" value="UCP012666"/>
    <property type="match status" value="1"/>
</dbReference>
<proteinExistence type="predicted"/>
<dbReference type="Pfam" id="PF04107">
    <property type="entry name" value="GCS2"/>
    <property type="match status" value="1"/>
</dbReference>
<dbReference type="GO" id="GO:0016879">
    <property type="term" value="F:ligase activity, forming carbon-nitrogen bonds"/>
    <property type="evidence" value="ECO:0007669"/>
    <property type="project" value="TreeGrafter"/>
</dbReference>
<sequence length="471" mass="53439">MGQEIPHTHFSAHDFSTFEKRLREETALLAQTLHSGHFGESCCMGGLELESWLLDHNYFPNPNNEAYLARLNNPLVVPELSKFNVELNSTPQQLRGDGLTRMEAELTATWQHCLEAAHEIESALIMIGILPTIQESELTLANMSPLNRYFALNTQVLQSRNDQPIKIDIEGAEHLQTLHQDVMLEAATTSFQLHLQVPETEAVRYYNASVLLSAPMLAACANSPFLFEKSLWDETRIPLFEQAVDSGTTKKRVTFGSGYLQESIMECFAENLDNYPILLPMHFDTDITEFSHLRLHNGTIWRWNRPLIGFDANGTPHIRIEHRVVPAGPSIVDQMANAAFYFGLAHFLAKLNIPPENTLPFVTARENFYSAARHGLSAKITWLDNTVTDTRTLLLEELIPMARHGLKLLDVDEDDRKRYLDIISTRVKTGQNGAAWQRAFIDKHGRDFFKLTAAYLAHQRSGLPVHEWNLD</sequence>
<keyword evidence="2" id="KW-1185">Reference proteome</keyword>
<dbReference type="PANTHER" id="PTHR36510">
    <property type="entry name" value="GLUTAMATE--CYSTEINE LIGASE 2-RELATED"/>
    <property type="match status" value="1"/>
</dbReference>
<dbReference type="SUPFAM" id="SSF55931">
    <property type="entry name" value="Glutamine synthetase/guanido kinase"/>
    <property type="match status" value="1"/>
</dbReference>
<gene>
    <name evidence="1" type="ORF">EDC63_12238</name>
</gene>
<evidence type="ECO:0000313" key="2">
    <source>
        <dbReference type="Proteomes" id="UP000295367"/>
    </source>
</evidence>
<evidence type="ECO:0008006" key="3">
    <source>
        <dbReference type="Google" id="ProtNLM"/>
    </source>
</evidence>
<dbReference type="PANTHER" id="PTHR36510:SF3">
    <property type="entry name" value="CONSERVED PROTEIN"/>
    <property type="match status" value="1"/>
</dbReference>
<dbReference type="InterPro" id="IPR050141">
    <property type="entry name" value="GCL_type2/YbdK_subfam"/>
</dbReference>
<evidence type="ECO:0000313" key="1">
    <source>
        <dbReference type="EMBL" id="TCV82346.1"/>
    </source>
</evidence>
<dbReference type="RefSeq" id="WP_124948236.1">
    <property type="nucleotide sequence ID" value="NZ_BHVT01000077.1"/>
</dbReference>
<dbReference type="OrthoDB" id="240589at2"/>
<dbReference type="InterPro" id="IPR014746">
    <property type="entry name" value="Gln_synth/guanido_kin_cat_dom"/>
</dbReference>
<dbReference type="AlphaFoldDB" id="A0A4R3XT39"/>
<dbReference type="InterPro" id="IPR016602">
    <property type="entry name" value="UCP012666"/>
</dbReference>
<dbReference type="Proteomes" id="UP000295367">
    <property type="component" value="Unassembled WGS sequence"/>
</dbReference>
<accession>A0A4R3XT39</accession>
<organism evidence="1 2">
    <name type="scientific">Sulfurirhabdus autotrophica</name>
    <dbReference type="NCBI Taxonomy" id="1706046"/>
    <lineage>
        <taxon>Bacteria</taxon>
        <taxon>Pseudomonadati</taxon>
        <taxon>Pseudomonadota</taxon>
        <taxon>Betaproteobacteria</taxon>
        <taxon>Nitrosomonadales</taxon>
        <taxon>Sulfuricellaceae</taxon>
        <taxon>Sulfurirhabdus</taxon>
    </lineage>
</organism>
<reference evidence="1 2" key="1">
    <citation type="submission" date="2019-03" db="EMBL/GenBank/DDBJ databases">
        <title>Genomic Encyclopedia of Type Strains, Phase IV (KMG-IV): sequencing the most valuable type-strain genomes for metagenomic binning, comparative biology and taxonomic classification.</title>
        <authorList>
            <person name="Goeker M."/>
        </authorList>
    </citation>
    <scope>NUCLEOTIDE SEQUENCE [LARGE SCALE GENOMIC DNA]</scope>
    <source>
        <strain evidence="1 2">DSM 100309</strain>
    </source>
</reference>
<name>A0A4R3XT39_9PROT</name>